<keyword evidence="2" id="KW-1185">Reference proteome</keyword>
<accession>A0A7W6K3M8</accession>
<protein>
    <submittedName>
        <fullName evidence="1">Uncharacterized protein</fullName>
    </submittedName>
</protein>
<dbReference type="Proteomes" id="UP000584824">
    <property type="component" value="Unassembled WGS sequence"/>
</dbReference>
<evidence type="ECO:0000313" key="1">
    <source>
        <dbReference type="EMBL" id="MBB4104560.1"/>
    </source>
</evidence>
<comment type="caution">
    <text evidence="1">The sequence shown here is derived from an EMBL/GenBank/DDBJ whole genome shotgun (WGS) entry which is preliminary data.</text>
</comment>
<name>A0A7W6K3M8_9HYPH</name>
<dbReference type="RefSeq" id="WP_183793646.1">
    <property type="nucleotide sequence ID" value="NZ_JACIDU010000013.1"/>
</dbReference>
<organism evidence="1 2">
    <name type="scientific">Allorhizobium borbori</name>
    <dbReference type="NCBI Taxonomy" id="485907"/>
    <lineage>
        <taxon>Bacteria</taxon>
        <taxon>Pseudomonadati</taxon>
        <taxon>Pseudomonadota</taxon>
        <taxon>Alphaproteobacteria</taxon>
        <taxon>Hyphomicrobiales</taxon>
        <taxon>Rhizobiaceae</taxon>
        <taxon>Rhizobium/Agrobacterium group</taxon>
        <taxon>Allorhizobium</taxon>
    </lineage>
</organism>
<sequence length="154" mass="16933">MKKCPFSEKREAILAEAISPVAAELRLLDAADLISLLRFERHGNLADLVSSAAELYFLPGTVNFGLGGDFRLDWDTHPSITLDLEIKPRGVTIYAQLALEADQAGIAINHIAFQSPSEDPEENTAFLVESLREASFIKDFKCLTGPVFQENRAA</sequence>
<dbReference type="EMBL" id="JACIDU010000013">
    <property type="protein sequence ID" value="MBB4104560.1"/>
    <property type="molecule type" value="Genomic_DNA"/>
</dbReference>
<gene>
    <name evidence="1" type="ORF">GGQ66_003138</name>
</gene>
<reference evidence="1 2" key="1">
    <citation type="submission" date="2020-08" db="EMBL/GenBank/DDBJ databases">
        <title>Genomic Encyclopedia of Type Strains, Phase IV (KMG-IV): sequencing the most valuable type-strain genomes for metagenomic binning, comparative biology and taxonomic classification.</title>
        <authorList>
            <person name="Goeker M."/>
        </authorList>
    </citation>
    <scope>NUCLEOTIDE SEQUENCE [LARGE SCALE GENOMIC DNA]</scope>
    <source>
        <strain evidence="1 2">DSM 26385</strain>
    </source>
</reference>
<dbReference type="AlphaFoldDB" id="A0A7W6K3M8"/>
<proteinExistence type="predicted"/>
<evidence type="ECO:0000313" key="2">
    <source>
        <dbReference type="Proteomes" id="UP000584824"/>
    </source>
</evidence>